<dbReference type="InterPro" id="IPR002937">
    <property type="entry name" value="Amino_oxidase"/>
</dbReference>
<dbReference type="RefSeq" id="WP_227477479.1">
    <property type="nucleotide sequence ID" value="NZ_JAFMPT010000013.1"/>
</dbReference>
<reference evidence="4" key="2">
    <citation type="submission" date="2021-10" db="EMBL/GenBank/DDBJ databases">
        <title>Genome of Winogradskyella sp. E313.</title>
        <authorList>
            <person name="Zhou Y."/>
        </authorList>
    </citation>
    <scope>NUCLEOTIDE SEQUENCE</scope>
    <source>
        <strain evidence="4">E313</strain>
    </source>
</reference>
<dbReference type="SUPFAM" id="SSF54373">
    <property type="entry name" value="FAD-linked reductases, C-terminal domain"/>
    <property type="match status" value="1"/>
</dbReference>
<evidence type="ECO:0000259" key="3">
    <source>
        <dbReference type="Pfam" id="PF01593"/>
    </source>
</evidence>
<proteinExistence type="inferred from homology"/>
<feature type="domain" description="Amine oxidase" evidence="3">
    <location>
        <begin position="89"/>
        <end position="343"/>
    </location>
</feature>
<reference evidence="4" key="1">
    <citation type="submission" date="2021-03" db="EMBL/GenBank/DDBJ databases">
        <authorList>
            <person name="Ping X."/>
        </authorList>
    </citation>
    <scope>NUCLEOTIDE SEQUENCE</scope>
    <source>
        <strain evidence="4">E313</strain>
    </source>
</reference>
<dbReference type="Gene3D" id="3.50.50.60">
    <property type="entry name" value="FAD/NAD(P)-binding domain"/>
    <property type="match status" value="2"/>
</dbReference>
<gene>
    <name evidence="4" type="ORF">J1C55_10320</name>
</gene>
<comment type="caution">
    <text evidence="4">The sequence shown here is derived from an EMBL/GenBank/DDBJ whole genome shotgun (WGS) entry which is preliminary data.</text>
</comment>
<keyword evidence="2" id="KW-0812">Transmembrane</keyword>
<comment type="similarity">
    <text evidence="1">Belongs to the flavin monoamine oxidase family.</text>
</comment>
<name>A0ABS8EPR0_9FLAO</name>
<dbReference type="Proteomes" id="UP000778797">
    <property type="component" value="Unassembled WGS sequence"/>
</dbReference>
<evidence type="ECO:0000313" key="5">
    <source>
        <dbReference type="Proteomes" id="UP000778797"/>
    </source>
</evidence>
<keyword evidence="5" id="KW-1185">Reference proteome</keyword>
<dbReference type="PANTHER" id="PTHR43563">
    <property type="entry name" value="AMINE OXIDASE"/>
    <property type="match status" value="1"/>
</dbReference>
<sequence>MVKHSKYIIIGAGLSGLTTAYQLLKKGESDILILEGRDRIGGRILTQNHIDFGPAWYQPTHQNLQQLLKDLDVGKFTQYSKGKSVLVYNTMANAHFFETDQTQPSAYRIAGGSYTIIKKLANLVQDRIRLNTRVTGFKANEKYISVLTERDTFSAEKVVVTLPPKLATELKYTPQLPETLLWTMESTQTWMSNAIKVGISYKRPFWRENKFSGTIIGQIGPVMEIYDHTNANETAFSLMGFVNESLRSYSAEDRKERILSYLETYLGKTVRDYISYKEKDWSQDVFTNGTDLKSTYLSPKYGNEAFSSFYMGDKLLFSGTETSPQFGGYLEGAVISGIIAANKL</sequence>
<organism evidence="4 5">
    <name type="scientific">Winogradskyella immobilis</name>
    <dbReference type="NCBI Taxonomy" id="2816852"/>
    <lineage>
        <taxon>Bacteria</taxon>
        <taxon>Pseudomonadati</taxon>
        <taxon>Bacteroidota</taxon>
        <taxon>Flavobacteriia</taxon>
        <taxon>Flavobacteriales</taxon>
        <taxon>Flavobacteriaceae</taxon>
        <taxon>Winogradskyella</taxon>
    </lineage>
</organism>
<keyword evidence="2" id="KW-1133">Transmembrane helix</keyword>
<dbReference type="InterPro" id="IPR050703">
    <property type="entry name" value="Flavin_MAO"/>
</dbReference>
<dbReference type="EMBL" id="JAFMPT010000013">
    <property type="protein sequence ID" value="MCC1484986.1"/>
    <property type="molecule type" value="Genomic_DNA"/>
</dbReference>
<feature type="domain" description="Amine oxidase" evidence="3">
    <location>
        <begin position="14"/>
        <end position="81"/>
    </location>
</feature>
<protein>
    <submittedName>
        <fullName evidence="4">FAD-dependent oxidoreductase</fullName>
    </submittedName>
</protein>
<dbReference type="PANTHER" id="PTHR43563:SF14">
    <property type="entry name" value="AMINE OXIDASE"/>
    <property type="match status" value="1"/>
</dbReference>
<keyword evidence="2" id="KW-0472">Membrane</keyword>
<dbReference type="Pfam" id="PF01593">
    <property type="entry name" value="Amino_oxidase"/>
    <property type="match status" value="2"/>
</dbReference>
<evidence type="ECO:0000256" key="1">
    <source>
        <dbReference type="ARBA" id="ARBA00005995"/>
    </source>
</evidence>
<feature type="transmembrane region" description="Helical" evidence="2">
    <location>
        <begin position="7"/>
        <end position="24"/>
    </location>
</feature>
<evidence type="ECO:0000313" key="4">
    <source>
        <dbReference type="EMBL" id="MCC1484986.1"/>
    </source>
</evidence>
<evidence type="ECO:0000256" key="2">
    <source>
        <dbReference type="SAM" id="Phobius"/>
    </source>
</evidence>
<accession>A0ABS8EPR0</accession>
<dbReference type="SUPFAM" id="SSF51905">
    <property type="entry name" value="FAD/NAD(P)-binding domain"/>
    <property type="match status" value="1"/>
</dbReference>
<dbReference type="InterPro" id="IPR036188">
    <property type="entry name" value="FAD/NAD-bd_sf"/>
</dbReference>